<feature type="domain" description="Leucine rich repeat variant" evidence="1">
    <location>
        <begin position="17"/>
        <end position="65"/>
    </location>
</feature>
<sequence length="170" mass="18305">MEPEEVLRHLHTPADHLAPAADPSTGEDVLRGLARSPYPFVWQALAANPSTPPDVLGRLRSQRDSVWNDNLLLARIAGHPRADRAVLLGLLDELGDRLSAGDRPFAAVLALAERAELTRDEVLSLAGLPGASARLRRGIRSRLARRESGFPASPGWDVREDAAAGDGSCR</sequence>
<evidence type="ECO:0000259" key="1">
    <source>
        <dbReference type="Pfam" id="PF25591"/>
    </source>
</evidence>
<dbReference type="Proteomes" id="UP001500503">
    <property type="component" value="Unassembled WGS sequence"/>
</dbReference>
<proteinExistence type="predicted"/>
<keyword evidence="3" id="KW-1185">Reference proteome</keyword>
<organism evidence="2 3">
    <name type="scientific">Actinoallomurus oryzae</name>
    <dbReference type="NCBI Taxonomy" id="502180"/>
    <lineage>
        <taxon>Bacteria</taxon>
        <taxon>Bacillati</taxon>
        <taxon>Actinomycetota</taxon>
        <taxon>Actinomycetes</taxon>
        <taxon>Streptosporangiales</taxon>
        <taxon>Thermomonosporaceae</taxon>
        <taxon>Actinoallomurus</taxon>
    </lineage>
</organism>
<dbReference type="EMBL" id="BAABHF010000038">
    <property type="protein sequence ID" value="GAA4505838.1"/>
    <property type="molecule type" value="Genomic_DNA"/>
</dbReference>
<dbReference type="RefSeq" id="WP_345469852.1">
    <property type="nucleotide sequence ID" value="NZ_BAABHF010000038.1"/>
</dbReference>
<evidence type="ECO:0000313" key="2">
    <source>
        <dbReference type="EMBL" id="GAA4505838.1"/>
    </source>
</evidence>
<accession>A0ABP8QLJ9</accession>
<dbReference type="Pfam" id="PF25591">
    <property type="entry name" value="LRV_2"/>
    <property type="match status" value="1"/>
</dbReference>
<reference evidence="3" key="1">
    <citation type="journal article" date="2019" name="Int. J. Syst. Evol. Microbiol.">
        <title>The Global Catalogue of Microorganisms (GCM) 10K type strain sequencing project: providing services to taxonomists for standard genome sequencing and annotation.</title>
        <authorList>
            <consortium name="The Broad Institute Genomics Platform"/>
            <consortium name="The Broad Institute Genome Sequencing Center for Infectious Disease"/>
            <person name="Wu L."/>
            <person name="Ma J."/>
        </authorList>
    </citation>
    <scope>NUCLEOTIDE SEQUENCE [LARGE SCALE GENOMIC DNA]</scope>
    <source>
        <strain evidence="3">JCM 17933</strain>
    </source>
</reference>
<comment type="caution">
    <text evidence="2">The sequence shown here is derived from an EMBL/GenBank/DDBJ whole genome shotgun (WGS) entry which is preliminary data.</text>
</comment>
<protein>
    <recommendedName>
        <fullName evidence="1">Leucine rich repeat variant domain-containing protein</fullName>
    </recommendedName>
</protein>
<gene>
    <name evidence="2" type="ORF">GCM10023191_062130</name>
</gene>
<name>A0ABP8QLJ9_9ACTN</name>
<dbReference type="InterPro" id="IPR057893">
    <property type="entry name" value="LRV_2"/>
</dbReference>
<evidence type="ECO:0000313" key="3">
    <source>
        <dbReference type="Proteomes" id="UP001500503"/>
    </source>
</evidence>